<keyword evidence="1" id="KW-0614">Plasmid</keyword>
<dbReference type="AlphaFoldDB" id="A0A161KBZ9"/>
<dbReference type="PATRIC" id="fig|562.7298.peg.1277"/>
<accession>A0A161KBZ9</accession>
<sequence length="217" mass="25521">MCAMDRRERALIRQLHFPNDLRENISLLKYPVCIRFEDGSFIGTNHSFERFIKLSYCSCDEWFEHLTLESKLQLSRSEMDSYFSTYGVSYINNVLISAMSWSMVIETLNTNEGCFFVWRFIESNDKNISTSLISKSNDGLMFFSGGYVDIEPYLVGFSHYYSAAVTKISISKSKKKTMNFFKMNGFSSRDHWLDEMLRSEKILFLYDRVKRILKNKC</sequence>
<geneLocation type="plasmid" evidence="1">
    <name>E873p3</name>
</geneLocation>
<reference evidence="1" key="1">
    <citation type="submission" date="2016-01" db="EMBL/GenBank/DDBJ databases">
        <authorList>
            <person name="McClelland M."/>
            <person name="Jain A."/>
            <person name="Saraogi P."/>
            <person name="Mendelson R."/>
            <person name="Westerman R."/>
            <person name="SanMiguel P."/>
            <person name="Csonka L."/>
        </authorList>
    </citation>
    <scope>NUCLEOTIDE SEQUENCE</scope>
    <source>
        <strain evidence="1">E873</strain>
        <plasmid evidence="1">E873p3</plasmid>
    </source>
</reference>
<evidence type="ECO:0000313" key="3">
    <source>
        <dbReference type="Proteomes" id="UP000254255"/>
    </source>
</evidence>
<name>A0A161KBZ9_ECOLX</name>
<dbReference type="RefSeq" id="WP_016241851.1">
    <property type="nucleotide sequence ID" value="NZ_BAAFJW010000028.1"/>
</dbReference>
<dbReference type="Proteomes" id="UP000254255">
    <property type="component" value="Unassembled WGS sequence"/>
</dbReference>
<dbReference type="EMBL" id="LT174529">
    <property type="protein sequence ID" value="CZQ23790.1"/>
    <property type="molecule type" value="Genomic_DNA"/>
</dbReference>
<proteinExistence type="predicted"/>
<organism evidence="1">
    <name type="scientific">Escherichia coli</name>
    <dbReference type="NCBI Taxonomy" id="562"/>
    <lineage>
        <taxon>Bacteria</taxon>
        <taxon>Pseudomonadati</taxon>
        <taxon>Pseudomonadota</taxon>
        <taxon>Gammaproteobacteria</taxon>
        <taxon>Enterobacterales</taxon>
        <taxon>Enterobacteriaceae</taxon>
        <taxon>Escherichia</taxon>
    </lineage>
</organism>
<reference evidence="1" key="2">
    <citation type="submission" date="2016-04" db="EMBL/GenBank/DDBJ databases">
        <title>Identification and characterization of the novel colonization factor, CS30, in enterotoxigenic Escherichia coli (ETEC).</title>
        <authorList>
            <person name="Von Mentzer A."/>
            <person name="Tobias J."/>
            <person name="Wiklund G."/>
            <person name="Pickard D."/>
            <person name="Sjoling A."/>
            <person name="Dougan G."/>
            <person name="Svennerholm A.M."/>
        </authorList>
    </citation>
    <scope>NUCLEOTIDE SEQUENCE [LARGE SCALE GENOMIC DNA]</scope>
    <source>
        <strain evidence="1">E873</strain>
        <plasmid evidence="1">E873p3</plasmid>
    </source>
</reference>
<gene>
    <name evidence="1" type="primary">E873_00113</name>
    <name evidence="2" type="ORF">NCTC13148_00185</name>
</gene>
<reference evidence="2 3" key="3">
    <citation type="submission" date="2018-06" db="EMBL/GenBank/DDBJ databases">
        <authorList>
            <consortium name="Pathogen Informatics"/>
            <person name="Doyle S."/>
        </authorList>
    </citation>
    <scope>NUCLEOTIDE SEQUENCE [LARGE SCALE GENOMIC DNA]</scope>
    <source>
        <strain evidence="2 3">NCTC13148</strain>
    </source>
</reference>
<protein>
    <submittedName>
        <fullName evidence="1">Conjugal transfer transcriptional regulator TraJ</fullName>
    </submittedName>
</protein>
<evidence type="ECO:0000313" key="1">
    <source>
        <dbReference type="EMBL" id="CZQ23790.1"/>
    </source>
</evidence>
<evidence type="ECO:0000313" key="2">
    <source>
        <dbReference type="EMBL" id="STL60589.1"/>
    </source>
</evidence>
<dbReference type="Gene3D" id="3.30.450.20">
    <property type="entry name" value="PAS domain"/>
    <property type="match status" value="1"/>
</dbReference>
<dbReference type="EMBL" id="UGET01000002">
    <property type="protein sequence ID" value="STL60589.1"/>
    <property type="molecule type" value="Genomic_DNA"/>
</dbReference>